<feature type="region of interest" description="Disordered" evidence="1">
    <location>
        <begin position="114"/>
        <end position="165"/>
    </location>
</feature>
<evidence type="ECO:0000256" key="1">
    <source>
        <dbReference type="SAM" id="MobiDB-lite"/>
    </source>
</evidence>
<feature type="region of interest" description="Disordered" evidence="1">
    <location>
        <begin position="295"/>
        <end position="327"/>
    </location>
</feature>
<protein>
    <recommendedName>
        <fullName evidence="4">PH domain-containing protein</fullName>
    </recommendedName>
</protein>
<reference evidence="2" key="1">
    <citation type="journal article" date="2020" name="Fungal Divers.">
        <title>Resolving the Mortierellaceae phylogeny through synthesis of multi-gene phylogenetics and phylogenomics.</title>
        <authorList>
            <person name="Vandepol N."/>
            <person name="Liber J."/>
            <person name="Desiro A."/>
            <person name="Na H."/>
            <person name="Kennedy M."/>
            <person name="Barry K."/>
            <person name="Grigoriev I.V."/>
            <person name="Miller A.N."/>
            <person name="O'Donnell K."/>
            <person name="Stajich J.E."/>
            <person name="Bonito G."/>
        </authorList>
    </citation>
    <scope>NUCLEOTIDE SEQUENCE</scope>
    <source>
        <strain evidence="2">NRRL 2769</strain>
    </source>
</reference>
<name>A0A9P6MML6_9FUNG</name>
<feature type="region of interest" description="Disordered" evidence="1">
    <location>
        <begin position="409"/>
        <end position="428"/>
    </location>
</feature>
<feature type="region of interest" description="Disordered" evidence="1">
    <location>
        <begin position="543"/>
        <end position="599"/>
    </location>
</feature>
<dbReference type="Proteomes" id="UP000703661">
    <property type="component" value="Unassembled WGS sequence"/>
</dbReference>
<gene>
    <name evidence="2" type="ORF">BGZ80_004463</name>
</gene>
<feature type="compositionally biased region" description="Low complexity" evidence="1">
    <location>
        <begin position="565"/>
        <end position="576"/>
    </location>
</feature>
<dbReference type="EMBL" id="JAAAID010002275">
    <property type="protein sequence ID" value="KAG0007604.1"/>
    <property type="molecule type" value="Genomic_DNA"/>
</dbReference>
<comment type="caution">
    <text evidence="2">The sequence shown here is derived from an EMBL/GenBank/DDBJ whole genome shotgun (WGS) entry which is preliminary data.</text>
</comment>
<feature type="compositionally biased region" description="Polar residues" evidence="1">
    <location>
        <begin position="191"/>
        <end position="202"/>
    </location>
</feature>
<accession>A0A9P6MML6</accession>
<evidence type="ECO:0000313" key="3">
    <source>
        <dbReference type="Proteomes" id="UP000703661"/>
    </source>
</evidence>
<evidence type="ECO:0000313" key="2">
    <source>
        <dbReference type="EMBL" id="KAG0007604.1"/>
    </source>
</evidence>
<feature type="compositionally biased region" description="Polar residues" evidence="1">
    <location>
        <begin position="412"/>
        <end position="425"/>
    </location>
</feature>
<evidence type="ECO:0008006" key="4">
    <source>
        <dbReference type="Google" id="ProtNLM"/>
    </source>
</evidence>
<keyword evidence="3" id="KW-1185">Reference proteome</keyword>
<proteinExistence type="predicted"/>
<sequence>MSSSPRPLNPNTKWFINIASATNIRLLSITRSYRCFPYSDSSKELSIQTSDGRNVILRASKDIELDRWYFVLSKIWENQQQKSEAPSDLPLAARNLAAHQQSTQLFQKYLQKQYPDHQPEQHQVQKSSSTTLLRPHQNVPKDDINRSPTSGMVHQRSDCPAANSMEPGKAAIIDNWRRSLFISRHVEEKTSQLGESGLNSAATRDMDRTDGNTVSDLAGLHADSHDTESTLKDSSLGPECDVHGGAEIGVKTGELDLPHGLGIWPVPNEEDIDDNTPVGRRRSFCKLRLSDERNFQGNKRSSHLPGLTMPSLQKEKNLQDSGGHSSQDEAVQDLKALSADMLNPETKEEDELPLGLIQAKRQSRWLSTQLSSEDGVSVTQRNSQAYSLKTSHRLLLCESITPRRVSADLGSNAHSQSTMTASSGDMQRERHQLDIRRLTSSFSNPSPGFHRSSYSHLPIHNPDFVFPKSTQNAYLSANELPTTVGSSKVTQSAATVPAIPAADRGLFTDRSLRRGFSIPAPITESSVKTPSKKYVPVDITPYTSITTMNSDPPPRPTRPQDVDLSSSPPQFASQSAHVRLSTFKQHHRRRQPSLSRSISAMSSVSQAHLPRQSSQFLLASPYWPHGKLLDNRVDDEEDENESLMLTLSHQQNNKQQHRLSQRIYPNQRPISMASQKLTSYFHEGEQWKPTCHASTQH</sequence>
<dbReference type="AlphaFoldDB" id="A0A9P6MML6"/>
<feature type="region of interest" description="Disordered" evidence="1">
    <location>
        <begin position="189"/>
        <end position="209"/>
    </location>
</feature>
<organism evidence="2 3">
    <name type="scientific">Entomortierella chlamydospora</name>
    <dbReference type="NCBI Taxonomy" id="101097"/>
    <lineage>
        <taxon>Eukaryota</taxon>
        <taxon>Fungi</taxon>
        <taxon>Fungi incertae sedis</taxon>
        <taxon>Mucoromycota</taxon>
        <taxon>Mortierellomycotina</taxon>
        <taxon>Mortierellomycetes</taxon>
        <taxon>Mortierellales</taxon>
        <taxon>Mortierellaceae</taxon>
        <taxon>Entomortierella</taxon>
    </lineage>
</organism>
<feature type="compositionally biased region" description="Polar residues" evidence="1">
    <location>
        <begin position="121"/>
        <end position="132"/>
    </location>
</feature>